<evidence type="ECO:0000256" key="13">
    <source>
        <dbReference type="ARBA" id="ARBA00023188"/>
    </source>
</evidence>
<evidence type="ECO:0000256" key="10">
    <source>
        <dbReference type="ARBA" id="ARBA00023136"/>
    </source>
</evidence>
<keyword evidence="7 18" id="KW-0812">Transmembrane</keyword>
<comment type="subcellular location">
    <subcellularLocation>
        <location evidence="14">Endomembrane system</location>
        <topology evidence="14">Single-pass membrane protein</topology>
    </subcellularLocation>
    <subcellularLocation>
        <location evidence="1">Secreted</location>
        <location evidence="1">Extracellular space</location>
        <location evidence="1">Extracellular matrix</location>
    </subcellularLocation>
</comment>
<evidence type="ECO:0000259" key="19">
    <source>
        <dbReference type="PROSITE" id="PS50869"/>
    </source>
</evidence>
<evidence type="ECO:0000256" key="18">
    <source>
        <dbReference type="SAM" id="Phobius"/>
    </source>
</evidence>
<sequence length="350" mass="40229">GPEEHEKGLNLHFQPRVFSGEEFQSPVSPGILFIFPQFFFFLTYTTEKKLPDAPQSHKDLLSVEERTDTMEETAEKTPLEPCSISKPQGLVYLKKTTLLIFITAGTLLIFGGIAAFYLWNVSEKELVTASFSRDIDIKIEESDARDAKTVEVQDFKAGITAVKFPGKEKCFIKSQVKAELSEVDSEVKFEPLSLVWLVTEEPLKDRSFLSPEILRFCADLPIYWHHAANSRALRKRRSVQRVRRQNIGRLNRQQAGRRNSTRTEEPTAQQFNPENPYHQSQEEGTMVFDPMLDHMGICCIECQRSYSHCQQVCEPLGGYEPWPYNYHGCRQVCRSIMPCRWWAARVLGLV</sequence>
<evidence type="ECO:0000313" key="21">
    <source>
        <dbReference type="Proteomes" id="UP000316079"/>
    </source>
</evidence>
<dbReference type="Proteomes" id="UP000316079">
    <property type="component" value="Unassembled WGS sequence"/>
</dbReference>
<keyword evidence="5" id="KW-0272">Extracellular matrix</keyword>
<dbReference type="PROSITE" id="PS50869">
    <property type="entry name" value="BRICHOS"/>
    <property type="match status" value="1"/>
</dbReference>
<dbReference type="GO" id="GO:0001937">
    <property type="term" value="P:negative regulation of endothelial cell proliferation"/>
    <property type="evidence" value="ECO:0007669"/>
    <property type="project" value="TreeGrafter"/>
</dbReference>
<proteinExistence type="inferred from homology"/>
<feature type="domain" description="BRICHOS" evidence="19">
    <location>
        <begin position="143"/>
        <end position="225"/>
    </location>
</feature>
<evidence type="ECO:0000313" key="20">
    <source>
        <dbReference type="EMBL" id="TRY99139.1"/>
    </source>
</evidence>
<dbReference type="PANTHER" id="PTHR14064:SF6">
    <property type="entry name" value="LEUKOCYTE CELL-DERIVED CHEMOTAXIN 1"/>
    <property type="match status" value="1"/>
</dbReference>
<dbReference type="GO" id="GO:0051216">
    <property type="term" value="P:cartilage development"/>
    <property type="evidence" value="ECO:0007669"/>
    <property type="project" value="UniProtKB-KW"/>
</dbReference>
<comment type="similarity">
    <text evidence="2">Belongs to the chondromodulin-1 family.</text>
</comment>
<feature type="transmembrane region" description="Helical" evidence="18">
    <location>
        <begin position="27"/>
        <end position="45"/>
    </location>
</feature>
<evidence type="ECO:0000256" key="14">
    <source>
        <dbReference type="ARBA" id="ARBA00037847"/>
    </source>
</evidence>
<evidence type="ECO:0000256" key="16">
    <source>
        <dbReference type="ARBA" id="ARBA00042622"/>
    </source>
</evidence>
<dbReference type="GO" id="GO:0016525">
    <property type="term" value="P:negative regulation of angiogenesis"/>
    <property type="evidence" value="ECO:0007669"/>
    <property type="project" value="TreeGrafter"/>
</dbReference>
<reference evidence="20 21" key="1">
    <citation type="journal article" date="2019" name="Sci. Data">
        <title>Hybrid genome assembly and annotation of Danionella translucida.</title>
        <authorList>
            <person name="Kadobianskyi M."/>
            <person name="Schulze L."/>
            <person name="Schuelke M."/>
            <person name="Judkewitz B."/>
        </authorList>
    </citation>
    <scope>NUCLEOTIDE SEQUENCE [LARGE SCALE GENOMIC DNA]</scope>
    <source>
        <strain evidence="20 21">Bolton</strain>
    </source>
</reference>
<dbReference type="Pfam" id="PF04089">
    <property type="entry name" value="BRICHOS"/>
    <property type="match status" value="1"/>
</dbReference>
<name>A0A553RAC6_9TELE</name>
<dbReference type="InterPro" id="IPR007084">
    <property type="entry name" value="BRICHOS_dom"/>
</dbReference>
<feature type="compositionally biased region" description="Polar residues" evidence="17">
    <location>
        <begin position="266"/>
        <end position="280"/>
    </location>
</feature>
<keyword evidence="3" id="KW-0217">Developmental protein</keyword>
<evidence type="ECO:0000256" key="9">
    <source>
        <dbReference type="ARBA" id="ARBA00022989"/>
    </source>
</evidence>
<evidence type="ECO:0000256" key="6">
    <source>
        <dbReference type="ARBA" id="ARBA00022685"/>
    </source>
</evidence>
<feature type="non-terminal residue" evidence="20">
    <location>
        <position position="1"/>
    </location>
</feature>
<evidence type="ECO:0000256" key="7">
    <source>
        <dbReference type="ARBA" id="ARBA00022692"/>
    </source>
</evidence>
<feature type="transmembrane region" description="Helical" evidence="18">
    <location>
        <begin position="98"/>
        <end position="119"/>
    </location>
</feature>
<keyword evidence="12" id="KW-0325">Glycoprotein</keyword>
<evidence type="ECO:0000256" key="11">
    <source>
        <dbReference type="ARBA" id="ARBA00023157"/>
    </source>
</evidence>
<keyword evidence="6" id="KW-0165">Cleavage on pair of basic residues</keyword>
<dbReference type="OrthoDB" id="5985282at2759"/>
<dbReference type="EMBL" id="SRMA01025101">
    <property type="protein sequence ID" value="TRY99139.1"/>
    <property type="molecule type" value="Genomic_DNA"/>
</dbReference>
<evidence type="ECO:0000256" key="2">
    <source>
        <dbReference type="ARBA" id="ARBA00009898"/>
    </source>
</evidence>
<dbReference type="PANTHER" id="PTHR14064">
    <property type="entry name" value="CHONDROMODULIN-RELATED"/>
    <property type="match status" value="1"/>
</dbReference>
<evidence type="ECO:0000256" key="17">
    <source>
        <dbReference type="SAM" id="MobiDB-lite"/>
    </source>
</evidence>
<evidence type="ECO:0000256" key="4">
    <source>
        <dbReference type="ARBA" id="ARBA00022525"/>
    </source>
</evidence>
<keyword evidence="8" id="KW-0221">Differentiation</keyword>
<feature type="region of interest" description="Disordered" evidence="17">
    <location>
        <begin position="244"/>
        <end position="280"/>
    </location>
</feature>
<dbReference type="STRING" id="623744.A0A553RAC6"/>
<evidence type="ECO:0000256" key="8">
    <source>
        <dbReference type="ARBA" id="ARBA00022782"/>
    </source>
</evidence>
<dbReference type="Gene3D" id="3.30.390.150">
    <property type="match status" value="1"/>
</dbReference>
<keyword evidence="9 18" id="KW-1133">Transmembrane helix</keyword>
<keyword evidence="4" id="KW-0964">Secreted</keyword>
<dbReference type="GO" id="GO:0030154">
    <property type="term" value="P:cell differentiation"/>
    <property type="evidence" value="ECO:0007669"/>
    <property type="project" value="UniProtKB-KW"/>
</dbReference>
<reference evidence="20" key="2">
    <citation type="submission" date="2019-04" db="EMBL/GenBank/DDBJ databases">
        <authorList>
            <person name="Kadobianskyi M."/>
            <person name="Schulze L."/>
            <person name="Schuelke M."/>
            <person name="Judkewitz B."/>
        </authorList>
    </citation>
    <scope>NUCLEOTIDE SEQUENCE</scope>
    <source>
        <strain evidence="20">Bolton</strain>
        <tissue evidence="20">Whole-body</tissue>
    </source>
</reference>
<dbReference type="EMBL" id="SRMA01025101">
    <property type="protein sequence ID" value="TRY99138.1"/>
    <property type="molecule type" value="Genomic_DNA"/>
</dbReference>
<keyword evidence="10 18" id="KW-0472">Membrane</keyword>
<dbReference type="GO" id="GO:0012505">
    <property type="term" value="C:endomembrane system"/>
    <property type="evidence" value="ECO:0007669"/>
    <property type="project" value="UniProtKB-SubCell"/>
</dbReference>
<dbReference type="InterPro" id="IPR043405">
    <property type="entry name" value="Chondromodulin/Tenomodulin"/>
</dbReference>
<keyword evidence="21" id="KW-1185">Reference proteome</keyword>
<accession>A0A553RAC6</accession>
<dbReference type="AlphaFoldDB" id="A0A553RAC6"/>
<evidence type="ECO:0000256" key="5">
    <source>
        <dbReference type="ARBA" id="ARBA00022530"/>
    </source>
</evidence>
<keyword evidence="11" id="KW-1015">Disulfide bond</keyword>
<dbReference type="SMART" id="SM01039">
    <property type="entry name" value="BRICHOS"/>
    <property type="match status" value="1"/>
</dbReference>
<comment type="caution">
    <text evidence="20">The sequence shown here is derived from an EMBL/GenBank/DDBJ whole genome shotgun (WGS) entry which is preliminary data.</text>
</comment>
<protein>
    <recommendedName>
        <fullName evidence="15">Leukocyte cell-derived chemotaxin 1</fullName>
    </recommendedName>
    <alternativeName>
        <fullName evidence="16">Chondromodulin</fullName>
    </alternativeName>
</protein>
<evidence type="ECO:0000256" key="12">
    <source>
        <dbReference type="ARBA" id="ARBA00023180"/>
    </source>
</evidence>
<evidence type="ECO:0000256" key="15">
    <source>
        <dbReference type="ARBA" id="ARBA00039682"/>
    </source>
</evidence>
<evidence type="ECO:0000256" key="3">
    <source>
        <dbReference type="ARBA" id="ARBA00022473"/>
    </source>
</evidence>
<evidence type="ECO:0000256" key="1">
    <source>
        <dbReference type="ARBA" id="ARBA00004498"/>
    </source>
</evidence>
<gene>
    <name evidence="20" type="ORF">DNTS_018936</name>
</gene>
<organism evidence="20 21">
    <name type="scientific">Danionella cerebrum</name>
    <dbReference type="NCBI Taxonomy" id="2873325"/>
    <lineage>
        <taxon>Eukaryota</taxon>
        <taxon>Metazoa</taxon>
        <taxon>Chordata</taxon>
        <taxon>Craniata</taxon>
        <taxon>Vertebrata</taxon>
        <taxon>Euteleostomi</taxon>
        <taxon>Actinopterygii</taxon>
        <taxon>Neopterygii</taxon>
        <taxon>Teleostei</taxon>
        <taxon>Ostariophysi</taxon>
        <taxon>Cypriniformes</taxon>
        <taxon>Danionidae</taxon>
        <taxon>Danioninae</taxon>
        <taxon>Danionella</taxon>
    </lineage>
</organism>
<keyword evidence="13" id="KW-0891">Chondrogenesis</keyword>